<evidence type="ECO:0000256" key="17">
    <source>
        <dbReference type="ARBA" id="ARBA00044152"/>
    </source>
</evidence>
<feature type="compositionally biased region" description="Polar residues" evidence="19">
    <location>
        <begin position="155"/>
        <end position="166"/>
    </location>
</feature>
<evidence type="ECO:0000256" key="8">
    <source>
        <dbReference type="ARBA" id="ARBA00022701"/>
    </source>
</evidence>
<comment type="subcellular location">
    <subcellularLocation>
        <location evidence="3">Chromosome</location>
        <location evidence="3">Centromere</location>
        <location evidence="3">Kinetochore</location>
    </subcellularLocation>
    <subcellularLocation>
        <location evidence="2">Cytoplasm</location>
        <location evidence="2">Cytoskeleton</location>
        <location evidence="2">Spindle</location>
    </subcellularLocation>
    <subcellularLocation>
        <location evidence="1">Nucleus</location>
    </subcellularLocation>
</comment>
<feature type="compositionally biased region" description="Gly residues" evidence="19">
    <location>
        <begin position="298"/>
        <end position="307"/>
    </location>
</feature>
<dbReference type="InterPro" id="IPR013960">
    <property type="entry name" value="DASH_Duo1"/>
</dbReference>
<dbReference type="GO" id="GO:0000278">
    <property type="term" value="P:mitotic cell cycle"/>
    <property type="evidence" value="ECO:0007669"/>
    <property type="project" value="InterPro"/>
</dbReference>
<evidence type="ECO:0000256" key="15">
    <source>
        <dbReference type="ARBA" id="ARBA00023306"/>
    </source>
</evidence>
<feature type="compositionally biased region" description="Low complexity" evidence="19">
    <location>
        <begin position="288"/>
        <end position="297"/>
    </location>
</feature>
<evidence type="ECO:0000256" key="16">
    <source>
        <dbReference type="ARBA" id="ARBA00023328"/>
    </source>
</evidence>
<accession>A0A1Y2AS05</accession>
<dbReference type="EMBL" id="MCFC01000058">
    <property type="protein sequence ID" value="ORY25343.1"/>
    <property type="molecule type" value="Genomic_DNA"/>
</dbReference>
<dbReference type="GO" id="GO:0042729">
    <property type="term" value="C:DASH complex"/>
    <property type="evidence" value="ECO:0007669"/>
    <property type="project" value="InterPro"/>
</dbReference>
<dbReference type="AlphaFoldDB" id="A0A1Y2AS05"/>
<evidence type="ECO:0000256" key="4">
    <source>
        <dbReference type="ARBA" id="ARBA00005366"/>
    </source>
</evidence>
<evidence type="ECO:0000256" key="1">
    <source>
        <dbReference type="ARBA" id="ARBA00004123"/>
    </source>
</evidence>
<sequence>MDSPLLPTLRQPSSPSALLEDLTLDPMSPGASFTDTPPRHLHSTTHSLSHSSLSSSSVRDEGVISSQITRGPSKPRFSLFAPHQPQPQSQQVNLNGSQQQASNLNLNGSQQGNGNGNGYGMRSTSTISESEEKEDEDGHGEEQGQHEDEQDHTIHPSTTAMSTVTRAQRDDKLRESLYELRGMNEVFEGFLSALEAARGHNQRLAERVSQTSALLDEYTALLGQAEHTQQLLSNPNWTGAEDDAQALQAEEAARQAAAAQAEQEARRAEDTARAAAGERDRVAREAAQRQAVSSTRGGTRGRGGRGTGIPAPSMRQPSAKKTTPPGTGSAPSGIQKPSAGLGGRYADVKSSGYGPAARR</sequence>
<gene>
    <name evidence="20" type="ORF">BCR39DRAFT_544378</name>
</gene>
<keyword evidence="6" id="KW-0963">Cytoplasm</keyword>
<evidence type="ECO:0000313" key="21">
    <source>
        <dbReference type="Proteomes" id="UP000193986"/>
    </source>
</evidence>
<feature type="compositionally biased region" description="Basic and acidic residues" evidence="19">
    <location>
        <begin position="263"/>
        <end position="287"/>
    </location>
</feature>
<evidence type="ECO:0000256" key="7">
    <source>
        <dbReference type="ARBA" id="ARBA00022618"/>
    </source>
</evidence>
<dbReference type="OrthoDB" id="5599235at2759"/>
<dbReference type="PANTHER" id="PTHR28216">
    <property type="entry name" value="DASH COMPLEX SUBUNIT DUO1"/>
    <property type="match status" value="1"/>
</dbReference>
<keyword evidence="15" id="KW-0131">Cell cycle</keyword>
<feature type="compositionally biased region" description="Polar residues" evidence="19">
    <location>
        <begin position="86"/>
        <end position="101"/>
    </location>
</feature>
<dbReference type="STRING" id="71784.A0A1Y2AS05"/>
<evidence type="ECO:0000256" key="9">
    <source>
        <dbReference type="ARBA" id="ARBA00022776"/>
    </source>
</evidence>
<keyword evidence="13" id="KW-0206">Cytoskeleton</keyword>
<reference evidence="20 21" key="1">
    <citation type="submission" date="2016-07" db="EMBL/GenBank/DDBJ databases">
        <title>Pervasive Adenine N6-methylation of Active Genes in Fungi.</title>
        <authorList>
            <consortium name="DOE Joint Genome Institute"/>
            <person name="Mondo S.J."/>
            <person name="Dannebaum R.O."/>
            <person name="Kuo R.C."/>
            <person name="Labutti K."/>
            <person name="Haridas S."/>
            <person name="Kuo A."/>
            <person name="Salamov A."/>
            <person name="Ahrendt S.R."/>
            <person name="Lipzen A."/>
            <person name="Sullivan W."/>
            <person name="Andreopoulos W.B."/>
            <person name="Clum A."/>
            <person name="Lindquist E."/>
            <person name="Daum C."/>
            <person name="Ramamoorthy G.K."/>
            <person name="Gryganskyi A."/>
            <person name="Culley D."/>
            <person name="Magnuson J.K."/>
            <person name="James T.Y."/>
            <person name="O'Malley M.A."/>
            <person name="Stajich J.E."/>
            <person name="Spatafora J.W."/>
            <person name="Visel A."/>
            <person name="Grigoriev I.V."/>
        </authorList>
    </citation>
    <scope>NUCLEOTIDE SEQUENCE [LARGE SCALE GENOMIC DNA]</scope>
    <source>
        <strain evidence="20 21">68-887.2</strain>
    </source>
</reference>
<dbReference type="Pfam" id="PF08651">
    <property type="entry name" value="DASH_Duo1"/>
    <property type="match status" value="1"/>
</dbReference>
<organism evidence="20 21">
    <name type="scientific">Naematelia encephala</name>
    <dbReference type="NCBI Taxonomy" id="71784"/>
    <lineage>
        <taxon>Eukaryota</taxon>
        <taxon>Fungi</taxon>
        <taxon>Dikarya</taxon>
        <taxon>Basidiomycota</taxon>
        <taxon>Agaricomycotina</taxon>
        <taxon>Tremellomycetes</taxon>
        <taxon>Tremellales</taxon>
        <taxon>Naemateliaceae</taxon>
        <taxon>Naematelia</taxon>
    </lineage>
</organism>
<dbReference type="PANTHER" id="PTHR28216:SF1">
    <property type="entry name" value="DASH COMPLEX SUBUNIT DUO1"/>
    <property type="match status" value="1"/>
</dbReference>
<evidence type="ECO:0000256" key="18">
    <source>
        <dbReference type="ARBA" id="ARBA00044358"/>
    </source>
</evidence>
<evidence type="ECO:0000256" key="5">
    <source>
        <dbReference type="ARBA" id="ARBA00022454"/>
    </source>
</evidence>
<evidence type="ECO:0000256" key="11">
    <source>
        <dbReference type="ARBA" id="ARBA00022838"/>
    </source>
</evidence>
<dbReference type="InParanoid" id="A0A1Y2AS05"/>
<feature type="compositionally biased region" description="Basic and acidic residues" evidence="19">
    <location>
        <begin position="140"/>
        <end position="154"/>
    </location>
</feature>
<keyword evidence="16" id="KW-0137">Centromere</keyword>
<keyword evidence="21" id="KW-1185">Reference proteome</keyword>
<evidence type="ECO:0000256" key="3">
    <source>
        <dbReference type="ARBA" id="ARBA00004629"/>
    </source>
</evidence>
<dbReference type="GO" id="GO:0072686">
    <property type="term" value="C:mitotic spindle"/>
    <property type="evidence" value="ECO:0007669"/>
    <property type="project" value="InterPro"/>
</dbReference>
<evidence type="ECO:0000313" key="20">
    <source>
        <dbReference type="EMBL" id="ORY25343.1"/>
    </source>
</evidence>
<proteinExistence type="inferred from homology"/>
<keyword evidence="9" id="KW-0498">Mitosis</keyword>
<keyword evidence="8" id="KW-0493">Microtubule</keyword>
<evidence type="ECO:0000256" key="19">
    <source>
        <dbReference type="SAM" id="MobiDB-lite"/>
    </source>
</evidence>
<dbReference type="GO" id="GO:0051301">
    <property type="term" value="P:cell division"/>
    <property type="evidence" value="ECO:0007669"/>
    <property type="project" value="UniProtKB-KW"/>
</dbReference>
<feature type="region of interest" description="Disordered" evidence="19">
    <location>
        <begin position="258"/>
        <end position="359"/>
    </location>
</feature>
<evidence type="ECO:0000256" key="14">
    <source>
        <dbReference type="ARBA" id="ARBA00023242"/>
    </source>
</evidence>
<evidence type="ECO:0000256" key="10">
    <source>
        <dbReference type="ARBA" id="ARBA00022829"/>
    </source>
</evidence>
<comment type="caution">
    <text evidence="20">The sequence shown here is derived from an EMBL/GenBank/DDBJ whole genome shotgun (WGS) entry which is preliminary data.</text>
</comment>
<keyword evidence="14" id="KW-0539">Nucleus</keyword>
<keyword evidence="7" id="KW-0132">Cell division</keyword>
<feature type="compositionally biased region" description="Acidic residues" evidence="19">
    <location>
        <begin position="129"/>
        <end position="139"/>
    </location>
</feature>
<dbReference type="GO" id="GO:0005874">
    <property type="term" value="C:microtubule"/>
    <property type="evidence" value="ECO:0007669"/>
    <property type="project" value="UniProtKB-KW"/>
</dbReference>
<name>A0A1Y2AS05_9TREE</name>
<evidence type="ECO:0000256" key="12">
    <source>
        <dbReference type="ARBA" id="ARBA00023054"/>
    </source>
</evidence>
<evidence type="ECO:0000256" key="2">
    <source>
        <dbReference type="ARBA" id="ARBA00004186"/>
    </source>
</evidence>
<feature type="region of interest" description="Disordered" evidence="19">
    <location>
        <begin position="1"/>
        <end position="168"/>
    </location>
</feature>
<keyword evidence="10" id="KW-0159">Chromosome partition</keyword>
<feature type="compositionally biased region" description="Low complexity" evidence="19">
    <location>
        <begin position="44"/>
        <end position="57"/>
    </location>
</feature>
<evidence type="ECO:0000256" key="13">
    <source>
        <dbReference type="ARBA" id="ARBA00023212"/>
    </source>
</evidence>
<keyword evidence="5" id="KW-0158">Chromosome</keyword>
<protein>
    <recommendedName>
        <fullName evidence="17">DASH complex subunit DUO1</fullName>
    </recommendedName>
    <alternativeName>
        <fullName evidence="18">Outer kinetochore protein DUO1</fullName>
    </alternativeName>
</protein>
<evidence type="ECO:0000256" key="6">
    <source>
        <dbReference type="ARBA" id="ARBA00022490"/>
    </source>
</evidence>
<dbReference type="GO" id="GO:0007059">
    <property type="term" value="P:chromosome segregation"/>
    <property type="evidence" value="ECO:0007669"/>
    <property type="project" value="UniProtKB-KW"/>
</dbReference>
<keyword evidence="11" id="KW-0995">Kinetochore</keyword>
<feature type="compositionally biased region" description="Polar residues" evidence="19">
    <location>
        <begin position="315"/>
        <end position="332"/>
    </location>
</feature>
<dbReference type="Proteomes" id="UP000193986">
    <property type="component" value="Unassembled WGS sequence"/>
</dbReference>
<keyword evidence="12" id="KW-0175">Coiled coil</keyword>
<comment type="similarity">
    <text evidence="4">Belongs to the DASH complex DUO1 family.</text>
</comment>